<keyword evidence="1" id="KW-0812">Transmembrane</keyword>
<protein>
    <submittedName>
        <fullName evidence="2">Uncharacterized protein</fullName>
    </submittedName>
</protein>
<feature type="transmembrane region" description="Helical" evidence="1">
    <location>
        <begin position="115"/>
        <end position="135"/>
    </location>
</feature>
<comment type="caution">
    <text evidence="2">The sequence shown here is derived from an EMBL/GenBank/DDBJ whole genome shotgun (WGS) entry which is preliminary data.</text>
</comment>
<dbReference type="OrthoDB" id="7905880at2"/>
<reference evidence="2 3" key="1">
    <citation type="submission" date="2020-08" db="EMBL/GenBank/DDBJ databases">
        <title>Genomic Encyclopedia of Type Strains, Phase IV (KMG-IV): sequencing the most valuable type-strain genomes for metagenomic binning, comparative biology and taxonomic classification.</title>
        <authorList>
            <person name="Goeker M."/>
        </authorList>
    </citation>
    <scope>NUCLEOTIDE SEQUENCE [LARGE SCALE GENOMIC DNA]</scope>
    <source>
        <strain evidence="2 3">DSM 25024</strain>
    </source>
</reference>
<evidence type="ECO:0000313" key="2">
    <source>
        <dbReference type="EMBL" id="MBB3935354.1"/>
    </source>
</evidence>
<dbReference type="Proteomes" id="UP000531216">
    <property type="component" value="Unassembled WGS sequence"/>
</dbReference>
<dbReference type="EMBL" id="JACIDO010000002">
    <property type="protein sequence ID" value="MBB3935354.1"/>
    <property type="molecule type" value="Genomic_DNA"/>
</dbReference>
<evidence type="ECO:0000256" key="1">
    <source>
        <dbReference type="SAM" id="Phobius"/>
    </source>
</evidence>
<keyword evidence="1" id="KW-1133">Transmembrane helix</keyword>
<name>A0A7W6FTN4_9HYPH</name>
<organism evidence="2 3">
    <name type="scientific">Aureimonas phyllosphaerae</name>
    <dbReference type="NCBI Taxonomy" id="1166078"/>
    <lineage>
        <taxon>Bacteria</taxon>
        <taxon>Pseudomonadati</taxon>
        <taxon>Pseudomonadota</taxon>
        <taxon>Alphaproteobacteria</taxon>
        <taxon>Hyphomicrobiales</taxon>
        <taxon>Aurantimonadaceae</taxon>
        <taxon>Aureimonas</taxon>
    </lineage>
</organism>
<evidence type="ECO:0000313" key="3">
    <source>
        <dbReference type="Proteomes" id="UP000531216"/>
    </source>
</evidence>
<feature type="transmembrane region" description="Helical" evidence="1">
    <location>
        <begin position="48"/>
        <end position="71"/>
    </location>
</feature>
<dbReference type="AlphaFoldDB" id="A0A7W6FTN4"/>
<keyword evidence="1" id="KW-0472">Membrane</keyword>
<gene>
    <name evidence="2" type="ORF">GGR05_001482</name>
</gene>
<keyword evidence="3" id="KW-1185">Reference proteome</keyword>
<accession>A0A7W6FTN4</accession>
<proteinExistence type="predicted"/>
<feature type="transmembrane region" description="Helical" evidence="1">
    <location>
        <begin position="83"/>
        <end position="103"/>
    </location>
</feature>
<dbReference type="RefSeq" id="WP_090959334.1">
    <property type="nucleotide sequence ID" value="NZ_CP181348.1"/>
</dbReference>
<sequence length="170" mass="17734">MKRIPTTFALSTWAGFLAVTGANEILHLNGHAALGGFALEPSVGTGPVGWGVALLCIGTAALLAVGLIRLHGRDDAEIGQGELLSFAGIGVCSAMVIAATLFGQPFAAVFDRLDLAFWSLGLSLVALAFDACIFAPDDEDEMDEMAFRRTVAAISASIPRQTDVRRDGDA</sequence>